<sequence length="158" mass="18289">WPNYLKDIAKYIQCALVKAPKVYTKQPIVPIRASRPFQMITWDILGPLPTTEKERLYILVIVCHFSKYVELFALKSQKTEEVANCLLGYICRHGVPEAALSDRGTNFQSELMNQVFEVLDIQRLRTSAYHPQCDGETERFNRTLEQMLACYVADTQKE</sequence>
<dbReference type="Gene3D" id="3.30.420.10">
    <property type="entry name" value="Ribonuclease H-like superfamily/Ribonuclease H"/>
    <property type="match status" value="1"/>
</dbReference>
<keyword evidence="3" id="KW-1185">Reference proteome</keyword>
<feature type="domain" description="Integrase catalytic" evidence="1">
    <location>
        <begin position="32"/>
        <end position="158"/>
    </location>
</feature>
<feature type="non-terminal residue" evidence="2">
    <location>
        <position position="1"/>
    </location>
</feature>
<organism evidence="2 3">
    <name type="scientific">Brachionus calyciflorus</name>
    <dbReference type="NCBI Taxonomy" id="104777"/>
    <lineage>
        <taxon>Eukaryota</taxon>
        <taxon>Metazoa</taxon>
        <taxon>Spiralia</taxon>
        <taxon>Gnathifera</taxon>
        <taxon>Rotifera</taxon>
        <taxon>Eurotatoria</taxon>
        <taxon>Monogononta</taxon>
        <taxon>Pseudotrocha</taxon>
        <taxon>Ploima</taxon>
        <taxon>Brachionidae</taxon>
        <taxon>Brachionus</taxon>
    </lineage>
</organism>
<dbReference type="SUPFAM" id="SSF53098">
    <property type="entry name" value="Ribonuclease H-like"/>
    <property type="match status" value="1"/>
</dbReference>
<protein>
    <recommendedName>
        <fullName evidence="1">Integrase catalytic domain-containing protein</fullName>
    </recommendedName>
</protein>
<dbReference type="PROSITE" id="PS50994">
    <property type="entry name" value="INTEGRASE"/>
    <property type="match status" value="1"/>
</dbReference>
<dbReference type="PANTHER" id="PTHR37984:SF15">
    <property type="entry name" value="INTEGRASE CATALYTIC DOMAIN-CONTAINING PROTEIN"/>
    <property type="match status" value="1"/>
</dbReference>
<dbReference type="InterPro" id="IPR050951">
    <property type="entry name" value="Retrovirus_Pol_polyprotein"/>
</dbReference>
<accession>A0A814PW36</accession>
<dbReference type="Proteomes" id="UP000663879">
    <property type="component" value="Unassembled WGS sequence"/>
</dbReference>
<dbReference type="InterPro" id="IPR012337">
    <property type="entry name" value="RNaseH-like_sf"/>
</dbReference>
<proteinExistence type="predicted"/>
<dbReference type="GO" id="GO:0015074">
    <property type="term" value="P:DNA integration"/>
    <property type="evidence" value="ECO:0007669"/>
    <property type="project" value="InterPro"/>
</dbReference>
<dbReference type="InterPro" id="IPR036397">
    <property type="entry name" value="RNaseH_sf"/>
</dbReference>
<dbReference type="EMBL" id="CAJNOC010008209">
    <property type="protein sequence ID" value="CAF1111700.1"/>
    <property type="molecule type" value="Genomic_DNA"/>
</dbReference>
<dbReference type="Pfam" id="PF00665">
    <property type="entry name" value="rve"/>
    <property type="match status" value="1"/>
</dbReference>
<comment type="caution">
    <text evidence="2">The sequence shown here is derived from an EMBL/GenBank/DDBJ whole genome shotgun (WGS) entry which is preliminary data.</text>
</comment>
<evidence type="ECO:0000313" key="2">
    <source>
        <dbReference type="EMBL" id="CAF1111700.1"/>
    </source>
</evidence>
<dbReference type="PANTHER" id="PTHR37984">
    <property type="entry name" value="PROTEIN CBG26694"/>
    <property type="match status" value="1"/>
</dbReference>
<name>A0A814PW36_9BILA</name>
<gene>
    <name evidence="2" type="ORF">OXX778_LOCUS21655</name>
</gene>
<dbReference type="OrthoDB" id="10047206at2759"/>
<dbReference type="AlphaFoldDB" id="A0A814PW36"/>
<dbReference type="GO" id="GO:0003676">
    <property type="term" value="F:nucleic acid binding"/>
    <property type="evidence" value="ECO:0007669"/>
    <property type="project" value="InterPro"/>
</dbReference>
<reference evidence="2" key="1">
    <citation type="submission" date="2021-02" db="EMBL/GenBank/DDBJ databases">
        <authorList>
            <person name="Nowell W R."/>
        </authorList>
    </citation>
    <scope>NUCLEOTIDE SEQUENCE</scope>
    <source>
        <strain evidence="2">Ploen Becks lab</strain>
    </source>
</reference>
<evidence type="ECO:0000259" key="1">
    <source>
        <dbReference type="PROSITE" id="PS50994"/>
    </source>
</evidence>
<evidence type="ECO:0000313" key="3">
    <source>
        <dbReference type="Proteomes" id="UP000663879"/>
    </source>
</evidence>
<dbReference type="InterPro" id="IPR001584">
    <property type="entry name" value="Integrase_cat-core"/>
</dbReference>